<feature type="region of interest" description="Disordered" evidence="1">
    <location>
        <begin position="110"/>
        <end position="137"/>
    </location>
</feature>
<accession>A0A9P4JG08</accession>
<dbReference type="AlphaFoldDB" id="A0A9P4JG08"/>
<comment type="caution">
    <text evidence="2">The sequence shown here is derived from an EMBL/GenBank/DDBJ whole genome shotgun (WGS) entry which is preliminary data.</text>
</comment>
<feature type="compositionally biased region" description="Basic residues" evidence="1">
    <location>
        <begin position="110"/>
        <end position="121"/>
    </location>
</feature>
<name>A0A9P4JG08_9PEZI</name>
<dbReference type="EMBL" id="ML996081">
    <property type="protein sequence ID" value="KAF2158149.1"/>
    <property type="molecule type" value="Genomic_DNA"/>
</dbReference>
<gene>
    <name evidence="2" type="ORF">K461DRAFT_31021</name>
</gene>
<organism evidence="2 3">
    <name type="scientific">Myriangium duriaei CBS 260.36</name>
    <dbReference type="NCBI Taxonomy" id="1168546"/>
    <lineage>
        <taxon>Eukaryota</taxon>
        <taxon>Fungi</taxon>
        <taxon>Dikarya</taxon>
        <taxon>Ascomycota</taxon>
        <taxon>Pezizomycotina</taxon>
        <taxon>Dothideomycetes</taxon>
        <taxon>Dothideomycetidae</taxon>
        <taxon>Myriangiales</taxon>
        <taxon>Myriangiaceae</taxon>
        <taxon>Myriangium</taxon>
    </lineage>
</organism>
<reference evidence="2" key="1">
    <citation type="journal article" date="2020" name="Stud. Mycol.">
        <title>101 Dothideomycetes genomes: a test case for predicting lifestyles and emergence of pathogens.</title>
        <authorList>
            <person name="Haridas S."/>
            <person name="Albert R."/>
            <person name="Binder M."/>
            <person name="Bloem J."/>
            <person name="Labutti K."/>
            <person name="Salamov A."/>
            <person name="Andreopoulos B."/>
            <person name="Baker S."/>
            <person name="Barry K."/>
            <person name="Bills G."/>
            <person name="Bluhm B."/>
            <person name="Cannon C."/>
            <person name="Castanera R."/>
            <person name="Culley D."/>
            <person name="Daum C."/>
            <person name="Ezra D."/>
            <person name="Gonzalez J."/>
            <person name="Henrissat B."/>
            <person name="Kuo A."/>
            <person name="Liang C."/>
            <person name="Lipzen A."/>
            <person name="Lutzoni F."/>
            <person name="Magnuson J."/>
            <person name="Mondo S."/>
            <person name="Nolan M."/>
            <person name="Ohm R."/>
            <person name="Pangilinan J."/>
            <person name="Park H.-J."/>
            <person name="Ramirez L."/>
            <person name="Alfaro M."/>
            <person name="Sun H."/>
            <person name="Tritt A."/>
            <person name="Yoshinaga Y."/>
            <person name="Zwiers L.-H."/>
            <person name="Turgeon B."/>
            <person name="Goodwin S."/>
            <person name="Spatafora J."/>
            <person name="Crous P."/>
            <person name="Grigoriev I."/>
        </authorList>
    </citation>
    <scope>NUCLEOTIDE SEQUENCE</scope>
    <source>
        <strain evidence="2">CBS 260.36</strain>
    </source>
</reference>
<evidence type="ECO:0000313" key="3">
    <source>
        <dbReference type="Proteomes" id="UP000799439"/>
    </source>
</evidence>
<evidence type="ECO:0000256" key="1">
    <source>
        <dbReference type="SAM" id="MobiDB-lite"/>
    </source>
</evidence>
<proteinExistence type="predicted"/>
<dbReference type="Proteomes" id="UP000799439">
    <property type="component" value="Unassembled WGS sequence"/>
</dbReference>
<keyword evidence="3" id="KW-1185">Reference proteome</keyword>
<evidence type="ECO:0000313" key="2">
    <source>
        <dbReference type="EMBL" id="KAF2158149.1"/>
    </source>
</evidence>
<protein>
    <submittedName>
        <fullName evidence="2">Uncharacterized protein</fullName>
    </submittedName>
</protein>
<sequence>MLFAARYFFEELQHEDFQDLLFSRRLCAMPFEVQARAIQIDISEPTPDRTCRSRSPFHCKPPRCRRYDKGAQQAGHPKIWAAIPEAAPRGSPSYRPTDHPAARLVARPTTRFRRRPSHHSPIRPTTSRATPGAASEACPTPVIHASHRADFTLSTSPPWLLPTAYPRYWGLLFTSSHDQSIPSSPALSANLFPHQLLSRSHCFSLDSLLQRPTHLSYPLTQR</sequence>